<dbReference type="NCBIfam" id="TIGR02522">
    <property type="entry name" value="pilus_cpaD"/>
    <property type="match status" value="1"/>
</dbReference>
<evidence type="ECO:0008006" key="2">
    <source>
        <dbReference type="Google" id="ProtNLM"/>
    </source>
</evidence>
<proteinExistence type="predicted"/>
<name>A0AA48M3N5_9ZZZZ</name>
<sequence length="246" mass="26390">MHTKTAANQRRLFPLGSVFALLLSAPLGACMTQHALPPPVTAYDYHDRHAVVLAEAPQVPDLLPSFYNGKIDKQTEGRIREFVARYNEFGHGNVTLLTPVGGSAAKATAAEAPAVRHALSSAGLKGNILTGEYQATAERLAAPIRLSFEAVKAKVAHKCGEWPRDLASGASLSGWQNESYWNFGCAEQATLAAQIADPRDLLSPRGQTPSDIEMRMRGIDKLRNGDDPSTNWRLMGTAISKVGSGG</sequence>
<organism evidence="1">
    <name type="scientific">freshwater sediment metagenome</name>
    <dbReference type="NCBI Taxonomy" id="556182"/>
    <lineage>
        <taxon>unclassified sequences</taxon>
        <taxon>metagenomes</taxon>
        <taxon>ecological metagenomes</taxon>
    </lineage>
</organism>
<accession>A0AA48M3N5</accession>
<gene>
    <name evidence="1" type="ORF">AMST5_01982</name>
</gene>
<dbReference type="InterPro" id="IPR013361">
    <property type="entry name" value="Pilus_CpaD"/>
</dbReference>
<evidence type="ECO:0000313" key="1">
    <source>
        <dbReference type="EMBL" id="CAJ0867747.1"/>
    </source>
</evidence>
<dbReference type="Pfam" id="PF09476">
    <property type="entry name" value="Pilus_CpaD"/>
    <property type="match status" value="1"/>
</dbReference>
<reference evidence="1" key="1">
    <citation type="submission" date="2023-07" db="EMBL/GenBank/DDBJ databases">
        <authorList>
            <person name="Pelsma A.J. K."/>
        </authorList>
    </citation>
    <scope>NUCLEOTIDE SEQUENCE</scope>
</reference>
<dbReference type="EMBL" id="OY288114">
    <property type="protein sequence ID" value="CAJ0867747.1"/>
    <property type="molecule type" value="Genomic_DNA"/>
</dbReference>
<dbReference type="AlphaFoldDB" id="A0AA48M3N5"/>
<dbReference type="InterPro" id="IPR019027">
    <property type="entry name" value="Pilus_biogenesis_CpaD-related"/>
</dbReference>
<protein>
    <recommendedName>
        <fullName evidence="2">Pilus assembly protein CpaD</fullName>
    </recommendedName>
</protein>